<evidence type="ECO:0000313" key="2">
    <source>
        <dbReference type="EMBL" id="AKU93776.1"/>
    </source>
</evidence>
<dbReference type="PANTHER" id="PTHR36503">
    <property type="entry name" value="BLR2520 PROTEIN"/>
    <property type="match status" value="1"/>
</dbReference>
<name>A0A0K1PK60_9BACT</name>
<dbReference type="EMBL" id="CP012333">
    <property type="protein sequence ID" value="AKU93776.1"/>
    <property type="molecule type" value="Genomic_DNA"/>
</dbReference>
<dbReference type="PROSITE" id="PS51819">
    <property type="entry name" value="VOC"/>
    <property type="match status" value="1"/>
</dbReference>
<dbReference type="Proteomes" id="UP000064967">
    <property type="component" value="Chromosome"/>
</dbReference>
<feature type="domain" description="VOC" evidence="1">
    <location>
        <begin position="4"/>
        <end position="126"/>
    </location>
</feature>
<dbReference type="RefSeq" id="WP_146645475.1">
    <property type="nucleotide sequence ID" value="NZ_CP012333.1"/>
</dbReference>
<dbReference type="PANTHER" id="PTHR36503:SF3">
    <property type="entry name" value="BLR0126 PROTEIN"/>
    <property type="match status" value="1"/>
</dbReference>
<dbReference type="SUPFAM" id="SSF54593">
    <property type="entry name" value="Glyoxalase/Bleomycin resistance protein/Dihydroxybiphenyl dioxygenase"/>
    <property type="match status" value="1"/>
</dbReference>
<evidence type="ECO:0000259" key="1">
    <source>
        <dbReference type="PROSITE" id="PS51819"/>
    </source>
</evidence>
<dbReference type="InterPro" id="IPR029068">
    <property type="entry name" value="Glyas_Bleomycin-R_OHBP_Dase"/>
</dbReference>
<dbReference type="Gene3D" id="3.10.180.10">
    <property type="entry name" value="2,3-Dihydroxybiphenyl 1,2-Dioxygenase, domain 1"/>
    <property type="match status" value="1"/>
</dbReference>
<proteinExistence type="predicted"/>
<dbReference type="OrthoDB" id="9798430at2"/>
<dbReference type="STRING" id="1391654.AKJ09_00440"/>
<dbReference type="InterPro" id="IPR037523">
    <property type="entry name" value="VOC_core"/>
</dbReference>
<dbReference type="Pfam" id="PF00903">
    <property type="entry name" value="Glyoxalase"/>
    <property type="match status" value="1"/>
</dbReference>
<dbReference type="AlphaFoldDB" id="A0A0K1PK60"/>
<gene>
    <name evidence="2" type="ORF">AKJ09_00440</name>
</gene>
<keyword evidence="3" id="KW-1185">Reference proteome</keyword>
<dbReference type="KEGG" id="llu:AKJ09_00440"/>
<sequence length="128" mass="14115">MPIVPDMVGIVSADLPRSVRFYRLVGLDFPDPEGEDYVEVKTPNGYRISLNAVELDKKLTPGWVAPRGQRLSLAFLCDSPKHVDKTYAAIVAAGFEGVKEPWDAFWGQRYALVADPDGAHVSLFAPLK</sequence>
<dbReference type="PATRIC" id="fig|1391654.3.peg.453"/>
<protein>
    <submittedName>
        <fullName evidence="2">Putative quinone binding protein</fullName>
    </submittedName>
</protein>
<evidence type="ECO:0000313" key="3">
    <source>
        <dbReference type="Proteomes" id="UP000064967"/>
    </source>
</evidence>
<organism evidence="2 3">
    <name type="scientific">Labilithrix luteola</name>
    <dbReference type="NCBI Taxonomy" id="1391654"/>
    <lineage>
        <taxon>Bacteria</taxon>
        <taxon>Pseudomonadati</taxon>
        <taxon>Myxococcota</taxon>
        <taxon>Polyangia</taxon>
        <taxon>Polyangiales</taxon>
        <taxon>Labilitrichaceae</taxon>
        <taxon>Labilithrix</taxon>
    </lineage>
</organism>
<dbReference type="InterPro" id="IPR004360">
    <property type="entry name" value="Glyas_Fos-R_dOase_dom"/>
</dbReference>
<reference evidence="2 3" key="1">
    <citation type="submission" date="2015-08" db="EMBL/GenBank/DDBJ databases">
        <authorList>
            <person name="Babu N.S."/>
            <person name="Beckwith C.J."/>
            <person name="Beseler K.G."/>
            <person name="Brison A."/>
            <person name="Carone J.V."/>
            <person name="Caskin T.P."/>
            <person name="Diamond M."/>
            <person name="Durham M.E."/>
            <person name="Foxe J.M."/>
            <person name="Go M."/>
            <person name="Henderson B.A."/>
            <person name="Jones I.B."/>
            <person name="McGettigan J.A."/>
            <person name="Micheletti S.J."/>
            <person name="Nasrallah M.E."/>
            <person name="Ortiz D."/>
            <person name="Piller C.R."/>
            <person name="Privatt S.R."/>
            <person name="Schneider S.L."/>
            <person name="Sharp S."/>
            <person name="Smith T.C."/>
            <person name="Stanton J.D."/>
            <person name="Ullery H.E."/>
            <person name="Wilson R.J."/>
            <person name="Serrano M.G."/>
            <person name="Buck G."/>
            <person name="Lee V."/>
            <person name="Wang Y."/>
            <person name="Carvalho R."/>
            <person name="Voegtly L."/>
            <person name="Shi R."/>
            <person name="Duckworth R."/>
            <person name="Johnson A."/>
            <person name="Loviza R."/>
            <person name="Walstead R."/>
            <person name="Shah Z."/>
            <person name="Kiflezghi M."/>
            <person name="Wade K."/>
            <person name="Ball S.L."/>
            <person name="Bradley K.W."/>
            <person name="Asai D.J."/>
            <person name="Bowman C.A."/>
            <person name="Russell D.A."/>
            <person name="Pope W.H."/>
            <person name="Jacobs-Sera D."/>
            <person name="Hendrix R.W."/>
            <person name="Hatfull G.F."/>
        </authorList>
    </citation>
    <scope>NUCLEOTIDE SEQUENCE [LARGE SCALE GENOMIC DNA]</scope>
    <source>
        <strain evidence="2 3">DSM 27648</strain>
    </source>
</reference>
<accession>A0A0K1PK60</accession>